<keyword evidence="2" id="KW-0966">Cell projection</keyword>
<keyword evidence="1" id="KW-1133">Transmembrane helix</keyword>
<evidence type="ECO:0000256" key="1">
    <source>
        <dbReference type="SAM" id="Phobius"/>
    </source>
</evidence>
<dbReference type="OrthoDB" id="147298at2157"/>
<dbReference type="Proteomes" id="UP000243338">
    <property type="component" value="Unassembled WGS sequence"/>
</dbReference>
<keyword evidence="1" id="KW-0812">Transmembrane</keyword>
<proteinExistence type="predicted"/>
<reference evidence="3" key="1">
    <citation type="submission" date="2016-10" db="EMBL/GenBank/DDBJ databases">
        <authorList>
            <person name="Varghese N."/>
            <person name="Submissions S."/>
        </authorList>
    </citation>
    <scope>NUCLEOTIDE SEQUENCE [LARGE SCALE GENOMIC DNA]</scope>
    <source>
        <strain evidence="3">SLH 33</strain>
    </source>
</reference>
<sequence>MGFETTVVISIFFVSVLVLGTNSYAVMSSSNDVISDAEDIRYEMQYNKLNSAVSPGSMTLDNESSILMIEVTNSGSVVLDSDEISMLMDGYLLNYDYYPETAKWYPGETKIFAVEDISGSASKRVKIVTDSGVAGYIGGVPGSGDGTIPEIDWEIDSPEGNTDEIITIDSMKSDKPNSILIVEATNHGDEVLYADELSILVDGKVKLYSYSPDTRTWYSGETKTFAIEGVSGSAYMKVEIITDSGISASFSGIPEK</sequence>
<keyword evidence="3" id="KW-1185">Reference proteome</keyword>
<keyword evidence="2" id="KW-0282">Flagellum</keyword>
<accession>A0A1I0ANC7</accession>
<organism evidence="2 3">
    <name type="scientific">Methanococcoides vulcani</name>
    <dbReference type="NCBI Taxonomy" id="1353158"/>
    <lineage>
        <taxon>Archaea</taxon>
        <taxon>Methanobacteriati</taxon>
        <taxon>Methanobacteriota</taxon>
        <taxon>Stenosarchaea group</taxon>
        <taxon>Methanomicrobia</taxon>
        <taxon>Methanosarcinales</taxon>
        <taxon>Methanosarcinaceae</taxon>
        <taxon>Methanococcoides</taxon>
    </lineage>
</organism>
<evidence type="ECO:0000313" key="3">
    <source>
        <dbReference type="Proteomes" id="UP000243338"/>
    </source>
</evidence>
<evidence type="ECO:0000313" key="2">
    <source>
        <dbReference type="EMBL" id="SES95668.1"/>
    </source>
</evidence>
<gene>
    <name evidence="2" type="ORF">SAMN04488587_1710</name>
</gene>
<dbReference type="EMBL" id="FOHQ01000005">
    <property type="protein sequence ID" value="SES95668.1"/>
    <property type="molecule type" value="Genomic_DNA"/>
</dbReference>
<name>A0A1I0ANC7_9EURY</name>
<dbReference type="AlphaFoldDB" id="A0A1I0ANC7"/>
<protein>
    <submittedName>
        <fullName evidence="2">Archaellum component FlaF, FlaF/FlaG flagellin family</fullName>
    </submittedName>
</protein>
<keyword evidence="1" id="KW-0472">Membrane</keyword>
<dbReference type="STRING" id="1353158.SAMN04488587_1710"/>
<dbReference type="RefSeq" id="WP_091690182.1">
    <property type="nucleotide sequence ID" value="NZ_CAAGSJ010000006.1"/>
</dbReference>
<feature type="transmembrane region" description="Helical" evidence="1">
    <location>
        <begin position="7"/>
        <end position="27"/>
    </location>
</feature>
<keyword evidence="2" id="KW-0969">Cilium</keyword>